<feature type="domain" description="Bacterial phospholipase C C-terminal" evidence="4">
    <location>
        <begin position="640"/>
        <end position="736"/>
    </location>
</feature>
<keyword evidence="3 5" id="KW-0378">Hydrolase</keyword>
<dbReference type="InterPro" id="IPR008475">
    <property type="entry name" value="PLipase_C_C"/>
</dbReference>
<dbReference type="InterPro" id="IPR017850">
    <property type="entry name" value="Alkaline_phosphatase_core_sf"/>
</dbReference>
<dbReference type="InterPro" id="IPR007312">
    <property type="entry name" value="Phosphoesterase"/>
</dbReference>
<gene>
    <name evidence="5" type="ORF">HNP25_002004</name>
</gene>
<evidence type="ECO:0000313" key="6">
    <source>
        <dbReference type="Proteomes" id="UP000524404"/>
    </source>
</evidence>
<dbReference type="Proteomes" id="UP000524404">
    <property type="component" value="Unassembled WGS sequence"/>
</dbReference>
<dbReference type="EMBL" id="JACHKT010000012">
    <property type="protein sequence ID" value="MBB6003348.1"/>
    <property type="molecule type" value="Genomic_DNA"/>
</dbReference>
<comment type="similarity">
    <text evidence="1">Belongs to the bacterial phospholipase C family.</text>
</comment>
<protein>
    <recommendedName>
        <fullName evidence="2">phospholipase C</fullName>
        <ecNumber evidence="2">3.1.4.3</ecNumber>
    </recommendedName>
</protein>
<dbReference type="RefSeq" id="WP_184133768.1">
    <property type="nucleotide sequence ID" value="NZ_JACHKT010000012.1"/>
</dbReference>
<dbReference type="InterPro" id="IPR006311">
    <property type="entry name" value="TAT_signal"/>
</dbReference>
<evidence type="ECO:0000313" key="5">
    <source>
        <dbReference type="EMBL" id="MBB6003348.1"/>
    </source>
</evidence>
<dbReference type="Pfam" id="PF04185">
    <property type="entry name" value="Phosphoesterase"/>
    <property type="match status" value="2"/>
</dbReference>
<organism evidence="5 6">
    <name type="scientific">Arcicella rosea</name>
    <dbReference type="NCBI Taxonomy" id="502909"/>
    <lineage>
        <taxon>Bacteria</taxon>
        <taxon>Pseudomonadati</taxon>
        <taxon>Bacteroidota</taxon>
        <taxon>Cytophagia</taxon>
        <taxon>Cytophagales</taxon>
        <taxon>Flectobacillaceae</taxon>
        <taxon>Arcicella</taxon>
    </lineage>
</organism>
<reference evidence="5 6" key="1">
    <citation type="submission" date="2020-08" db="EMBL/GenBank/DDBJ databases">
        <title>Functional genomics of gut bacteria from endangered species of beetles.</title>
        <authorList>
            <person name="Carlos-Shanley C."/>
        </authorList>
    </citation>
    <scope>NUCLEOTIDE SEQUENCE [LARGE SCALE GENOMIC DNA]</scope>
    <source>
        <strain evidence="5 6">S00070</strain>
    </source>
</reference>
<evidence type="ECO:0000256" key="3">
    <source>
        <dbReference type="ARBA" id="ARBA00022801"/>
    </source>
</evidence>
<dbReference type="GO" id="GO:0016042">
    <property type="term" value="P:lipid catabolic process"/>
    <property type="evidence" value="ECO:0007669"/>
    <property type="project" value="InterPro"/>
</dbReference>
<name>A0A841ERP5_9BACT</name>
<dbReference type="Gene3D" id="3.40.720.10">
    <property type="entry name" value="Alkaline Phosphatase, subunit A"/>
    <property type="match status" value="2"/>
</dbReference>
<evidence type="ECO:0000256" key="1">
    <source>
        <dbReference type="ARBA" id="ARBA00009717"/>
    </source>
</evidence>
<dbReference type="GO" id="GO:0034480">
    <property type="term" value="F:phosphatidylcholine phospholipase C activity"/>
    <property type="evidence" value="ECO:0007669"/>
    <property type="project" value="UniProtKB-EC"/>
</dbReference>
<accession>A0A841ERP5</accession>
<evidence type="ECO:0000256" key="2">
    <source>
        <dbReference type="ARBA" id="ARBA00012018"/>
    </source>
</evidence>
<proteinExistence type="inferred from homology"/>
<dbReference type="Pfam" id="PF05506">
    <property type="entry name" value="PLipase_C_C"/>
    <property type="match status" value="2"/>
</dbReference>
<comment type="caution">
    <text evidence="5">The sequence shown here is derived from an EMBL/GenBank/DDBJ whole genome shotgun (WGS) entry which is preliminary data.</text>
</comment>
<dbReference type="AlphaFoldDB" id="A0A841ERP5"/>
<keyword evidence="6" id="KW-1185">Reference proteome</keyword>
<dbReference type="EC" id="3.1.4.3" evidence="2"/>
<dbReference type="PANTHER" id="PTHR31956">
    <property type="entry name" value="NON-SPECIFIC PHOSPHOLIPASE C4-RELATED"/>
    <property type="match status" value="1"/>
</dbReference>
<dbReference type="InterPro" id="IPR017767">
    <property type="entry name" value="PC-PLC"/>
</dbReference>
<sequence>MESRREFIKKASVLASGAGFLGMLPASIQKAMAINPAEGSTFWDAEHIVILMQENRSFDHCFGTLQGVRGFNDPRAITLPSRNKVWLQQNEKGQTFAPFRLNLRDSNATWMSSLPHSWENQVDALNGGKNDKWLHVKQSGHKEYKDMPLTLGYYDREDIPFYYALADAFTLCDQNFCSSLTGTTPNRLYLWTGTIREKQAFDSKANVKNEDVDYGKWAKWKTFPERLEENGISWKIYQNEISLPTGLEGEGDAWLANFTDNPIEWFEQYQVKFSPEYYRYIQEVVKFLPKEIEKLSAEIPTLEAGSEALKKAERALAQKKNYLKIAQEDIVNYTPENFEKLSTFQKNIHQKAFTNNRNDPHFHELTSLEYSDNGTARKLEVPKGDVLHQFRQDVANNQLPAVTWLVAPENFSDHPGAPWYGAWYLSETMDILTQNPEVWKKTIFILAYDENDGYFDHVPPFLPPHHQKADTGKVSEGIDVSVEQVNLAHEKKRDYYKNPEKDTRDGAIGLGFRVPLLIASPWSRGGNVCSEIFDHTSILQFLEKFLSHKTKKNIKEDNISEWRRTVCGDLTSVFKPYNGEKIALPTFVEKEPFLESVHKAKFKNVPSNFKALSAEEIKEANTLGNASALMPKQEKGIRKACALPYELYAEAGFSSDKKTFELTLSAGNKAFGTKSAGAAFVVYTRYTQNGLDEISTRNYAVKAGDTLKDTWSLAALADKNTQIEVYGPNGFFRSFKLNNAQTNVETALTYQNNQLAKNSLTGNGMLILKNNEAQNLRFIIEDLSYKTGKKIVEVAKGKSLTVALDFSKSHAWYDFAVKIEGKNTFEQRYAGHIETGKESFTDPAMGQVI</sequence>
<dbReference type="PROSITE" id="PS51318">
    <property type="entry name" value="TAT"/>
    <property type="match status" value="1"/>
</dbReference>
<dbReference type="PANTHER" id="PTHR31956:SF1">
    <property type="entry name" value="NON-SPECIFIC PHOSPHOLIPASE C1"/>
    <property type="match status" value="1"/>
</dbReference>
<feature type="domain" description="Bacterial phospholipase C C-terminal" evidence="4">
    <location>
        <begin position="745"/>
        <end position="832"/>
    </location>
</feature>
<evidence type="ECO:0000259" key="4">
    <source>
        <dbReference type="Pfam" id="PF05506"/>
    </source>
</evidence>
<dbReference type="NCBIfam" id="TIGR03396">
    <property type="entry name" value="PC_PLC"/>
    <property type="match status" value="1"/>
</dbReference>